<sequence length="161" mass="16944">MSELAIEDVPLLLVGGTVDAIWVDYSLRVLLSNGATIILECPFSLGVSPDTATMIDPEGDKAGLVPALRLHTLVVTEAHAAGSTLTMTFSDGSRLTAGPHPEFESWHYNGPETPPTRIIIMPGGGLPSGSTVQRPNATSCPSEHGRRTNTCSPPSTTSSHR</sequence>
<dbReference type="Proteomes" id="UP000078335">
    <property type="component" value="Unassembled WGS sequence"/>
</dbReference>
<evidence type="ECO:0000256" key="1">
    <source>
        <dbReference type="SAM" id="MobiDB-lite"/>
    </source>
</evidence>
<dbReference type="EMBL" id="LDRB01000011">
    <property type="protein sequence ID" value="KTR42110.1"/>
    <property type="molecule type" value="Genomic_DNA"/>
</dbReference>
<dbReference type="InterPro" id="IPR046179">
    <property type="entry name" value="DUF6188"/>
</dbReference>
<gene>
    <name evidence="2" type="ORF">NS263_02725</name>
</gene>
<feature type="compositionally biased region" description="Polar residues" evidence="1">
    <location>
        <begin position="128"/>
        <end position="141"/>
    </location>
</feature>
<dbReference type="Pfam" id="PF19686">
    <property type="entry name" value="DUF6188"/>
    <property type="match status" value="1"/>
</dbReference>
<organism evidence="2 3">
    <name type="scientific">Curtobacterium oceanosedimentum</name>
    <dbReference type="NCBI Taxonomy" id="465820"/>
    <lineage>
        <taxon>Bacteria</taxon>
        <taxon>Bacillati</taxon>
        <taxon>Actinomycetota</taxon>
        <taxon>Actinomycetes</taxon>
        <taxon>Micrococcales</taxon>
        <taxon>Microbacteriaceae</taxon>
        <taxon>Curtobacterium</taxon>
    </lineage>
</organism>
<protein>
    <submittedName>
        <fullName evidence="2">Uncharacterized protein</fullName>
    </submittedName>
</protein>
<dbReference type="RefSeq" id="WP_058727771.1">
    <property type="nucleotide sequence ID" value="NZ_LDRB01000011.1"/>
</dbReference>
<proteinExistence type="predicted"/>
<feature type="region of interest" description="Disordered" evidence="1">
    <location>
        <begin position="122"/>
        <end position="161"/>
    </location>
</feature>
<evidence type="ECO:0000313" key="2">
    <source>
        <dbReference type="EMBL" id="KTR42110.1"/>
    </source>
</evidence>
<reference evidence="2 3" key="1">
    <citation type="journal article" date="2016" name="Front. Microbiol.">
        <title>Genomic Resource of Rice Seed Associated Bacteria.</title>
        <authorList>
            <person name="Midha S."/>
            <person name="Bansal K."/>
            <person name="Sharma S."/>
            <person name="Kumar N."/>
            <person name="Patil P.P."/>
            <person name="Chaudhry V."/>
            <person name="Patil P.B."/>
        </authorList>
    </citation>
    <scope>NUCLEOTIDE SEQUENCE [LARGE SCALE GENOMIC DNA]</scope>
    <source>
        <strain evidence="2 3">NS263</strain>
    </source>
</reference>
<accession>A0ABR5S9F0</accession>
<name>A0ABR5S9F0_9MICO</name>
<comment type="caution">
    <text evidence="2">The sequence shown here is derived from an EMBL/GenBank/DDBJ whole genome shotgun (WGS) entry which is preliminary data.</text>
</comment>
<keyword evidence="3" id="KW-1185">Reference proteome</keyword>
<feature type="compositionally biased region" description="Low complexity" evidence="1">
    <location>
        <begin position="148"/>
        <end position="161"/>
    </location>
</feature>
<evidence type="ECO:0000313" key="3">
    <source>
        <dbReference type="Proteomes" id="UP000078335"/>
    </source>
</evidence>